<evidence type="ECO:0000256" key="7">
    <source>
        <dbReference type="SAM" id="Phobius"/>
    </source>
</evidence>
<evidence type="ECO:0000256" key="3">
    <source>
        <dbReference type="ARBA" id="ARBA00022679"/>
    </source>
</evidence>
<dbReference type="SUPFAM" id="SSF53448">
    <property type="entry name" value="Nucleotide-diphospho-sugar transferases"/>
    <property type="match status" value="1"/>
</dbReference>
<dbReference type="GO" id="GO:0016020">
    <property type="term" value="C:membrane"/>
    <property type="evidence" value="ECO:0007669"/>
    <property type="project" value="UniProtKB-SubCell"/>
</dbReference>
<evidence type="ECO:0000256" key="6">
    <source>
        <dbReference type="ARBA" id="ARBA00023136"/>
    </source>
</evidence>
<sequence length="431" mass="48810">MRDLVIAGFAIVTVLISAQAFFFLYLILYAWNEPDTIEKNKSPKRLIEPRFSFTALLPARHEEAVIGETIAAIANIDYPEEMKELLVLVRGDDRETLEAAQRVMDTLGRENIKLVVVNDTPVNKPNQLNWGLYRAKNEVVAIFDAEDQPHPDIYKIVNTVMVREGTDVVQSGVQLVNYRSSWFAAFNVLEYYFWFKSALHFFARQGVVPLGGNTVFFKRVWLNRAGGWDEKCLTEDAEIGIRLSKMGARIAVVYDEEHATAEETPVTLSALVRQRTRWNMGFLQVLGRGEWKGLPKWNQRILTGYLLVLPEILVGVLLVAPILAWAGAVYGLGIPLAMFSYVPLGLLIMQLVVAVTGMWQFTRDYKLIFPWWMGPMLVAGFWPYIVILAIGALRAVWRLVVGNLMWEKTTHVNAHRVDGLGYAGVRYGEMG</sequence>
<keyword evidence="3" id="KW-0808">Transferase</keyword>
<dbReference type="PANTHER" id="PTHR43867">
    <property type="entry name" value="CELLULOSE SYNTHASE CATALYTIC SUBUNIT A [UDP-FORMING]"/>
    <property type="match status" value="1"/>
</dbReference>
<dbReference type="InterPro" id="IPR050321">
    <property type="entry name" value="Glycosyltr_2/OpgH_subfam"/>
</dbReference>
<reference evidence="8 9" key="1">
    <citation type="journal article" date="2016" name="Nat. Commun.">
        <title>Thousands of microbial genomes shed light on interconnected biogeochemical processes in an aquifer system.</title>
        <authorList>
            <person name="Anantharaman K."/>
            <person name="Brown C.T."/>
            <person name="Hug L.A."/>
            <person name="Sharon I."/>
            <person name="Castelle C.J."/>
            <person name="Probst A.J."/>
            <person name="Thomas B.C."/>
            <person name="Singh A."/>
            <person name="Wilkins M.J."/>
            <person name="Karaoz U."/>
            <person name="Brodie E.L."/>
            <person name="Williams K.H."/>
            <person name="Hubbard S.S."/>
            <person name="Banfield J.F."/>
        </authorList>
    </citation>
    <scope>NUCLEOTIDE SEQUENCE [LARGE SCALE GENOMIC DNA]</scope>
</reference>
<feature type="transmembrane region" description="Helical" evidence="7">
    <location>
        <begin position="302"/>
        <end position="326"/>
    </location>
</feature>
<organism evidence="8 9">
    <name type="scientific">Candidatus Amesbacteria bacterium RIFCSPHIGHO2_01_FULL_48_32b</name>
    <dbReference type="NCBI Taxonomy" id="1797253"/>
    <lineage>
        <taxon>Bacteria</taxon>
        <taxon>Candidatus Amesiibacteriota</taxon>
    </lineage>
</organism>
<feature type="transmembrane region" description="Helical" evidence="7">
    <location>
        <begin position="6"/>
        <end position="31"/>
    </location>
</feature>
<evidence type="ECO:0000256" key="1">
    <source>
        <dbReference type="ARBA" id="ARBA00004141"/>
    </source>
</evidence>
<feature type="transmembrane region" description="Helical" evidence="7">
    <location>
        <begin position="371"/>
        <end position="397"/>
    </location>
</feature>
<proteinExistence type="predicted"/>
<evidence type="ECO:0000256" key="4">
    <source>
        <dbReference type="ARBA" id="ARBA00022692"/>
    </source>
</evidence>
<dbReference type="GO" id="GO:0016757">
    <property type="term" value="F:glycosyltransferase activity"/>
    <property type="evidence" value="ECO:0007669"/>
    <property type="project" value="UniProtKB-KW"/>
</dbReference>
<dbReference type="Pfam" id="PF13641">
    <property type="entry name" value="Glyco_tranf_2_3"/>
    <property type="match status" value="1"/>
</dbReference>
<keyword evidence="2" id="KW-0328">Glycosyltransferase</keyword>
<comment type="caution">
    <text evidence="8">The sequence shown here is derived from an EMBL/GenBank/DDBJ whole genome shotgun (WGS) entry which is preliminary data.</text>
</comment>
<gene>
    <name evidence="8" type="ORF">A2876_00515</name>
</gene>
<dbReference type="Proteomes" id="UP000178176">
    <property type="component" value="Unassembled WGS sequence"/>
</dbReference>
<dbReference type="AlphaFoldDB" id="A0A1F4YGM5"/>
<feature type="transmembrane region" description="Helical" evidence="7">
    <location>
        <begin position="338"/>
        <end position="359"/>
    </location>
</feature>
<dbReference type="PANTHER" id="PTHR43867:SF2">
    <property type="entry name" value="CELLULOSE SYNTHASE CATALYTIC SUBUNIT A [UDP-FORMING]"/>
    <property type="match status" value="1"/>
</dbReference>
<dbReference type="EMBL" id="MEXH01000002">
    <property type="protein sequence ID" value="OGC93160.1"/>
    <property type="molecule type" value="Genomic_DNA"/>
</dbReference>
<evidence type="ECO:0000313" key="8">
    <source>
        <dbReference type="EMBL" id="OGC93160.1"/>
    </source>
</evidence>
<dbReference type="Gene3D" id="3.90.550.10">
    <property type="entry name" value="Spore Coat Polysaccharide Biosynthesis Protein SpsA, Chain A"/>
    <property type="match status" value="1"/>
</dbReference>
<evidence type="ECO:0000256" key="5">
    <source>
        <dbReference type="ARBA" id="ARBA00022989"/>
    </source>
</evidence>
<name>A0A1F4YGM5_9BACT</name>
<keyword evidence="6 7" id="KW-0472">Membrane</keyword>
<protein>
    <recommendedName>
        <fullName evidence="10">Glycosyltransferase 2-like domain-containing protein</fullName>
    </recommendedName>
</protein>
<evidence type="ECO:0000256" key="2">
    <source>
        <dbReference type="ARBA" id="ARBA00022676"/>
    </source>
</evidence>
<keyword evidence="4 7" id="KW-0812">Transmembrane</keyword>
<evidence type="ECO:0000313" key="9">
    <source>
        <dbReference type="Proteomes" id="UP000178176"/>
    </source>
</evidence>
<keyword evidence="5 7" id="KW-1133">Transmembrane helix</keyword>
<evidence type="ECO:0008006" key="10">
    <source>
        <dbReference type="Google" id="ProtNLM"/>
    </source>
</evidence>
<accession>A0A1F4YGM5</accession>
<dbReference type="InterPro" id="IPR029044">
    <property type="entry name" value="Nucleotide-diphossugar_trans"/>
</dbReference>
<comment type="subcellular location">
    <subcellularLocation>
        <location evidence="1">Membrane</location>
        <topology evidence="1">Multi-pass membrane protein</topology>
    </subcellularLocation>
</comment>